<comment type="caution">
    <text evidence="1">The sequence shown here is derived from an EMBL/GenBank/DDBJ whole genome shotgun (WGS) entry which is preliminary data.</text>
</comment>
<dbReference type="Proteomes" id="UP001138661">
    <property type="component" value="Unassembled WGS sequence"/>
</dbReference>
<dbReference type="AlphaFoldDB" id="A0A9X1JZI7"/>
<dbReference type="Gene3D" id="3.40.50.300">
    <property type="entry name" value="P-loop containing nucleotide triphosphate hydrolases"/>
    <property type="match status" value="1"/>
</dbReference>
<keyword evidence="1" id="KW-0547">Nucleotide-binding</keyword>
<dbReference type="RefSeq" id="WP_308342214.1">
    <property type="nucleotide sequence ID" value="NZ_JAHXDN010000001.1"/>
</dbReference>
<organism evidence="1 2">
    <name type="scientific">Roseobacter insulae</name>
    <dbReference type="NCBI Taxonomy" id="2859783"/>
    <lineage>
        <taxon>Bacteria</taxon>
        <taxon>Pseudomonadati</taxon>
        <taxon>Pseudomonadota</taxon>
        <taxon>Alphaproteobacteria</taxon>
        <taxon>Rhodobacterales</taxon>
        <taxon>Roseobacteraceae</taxon>
        <taxon>Roseobacter</taxon>
    </lineage>
</organism>
<evidence type="ECO:0000313" key="1">
    <source>
        <dbReference type="EMBL" id="MBW4707234.1"/>
    </source>
</evidence>
<proteinExistence type="predicted"/>
<dbReference type="EMBL" id="JAHXDN010000001">
    <property type="protein sequence ID" value="MBW4707234.1"/>
    <property type="molecule type" value="Genomic_DNA"/>
</dbReference>
<accession>A0A9X1JZI7</accession>
<name>A0A9X1JZI7_9RHOB</name>
<gene>
    <name evidence="1" type="ORF">KX928_05480</name>
</gene>
<protein>
    <submittedName>
        <fullName evidence="1">ATP-binding protein</fullName>
    </submittedName>
</protein>
<reference evidence="1" key="1">
    <citation type="submission" date="2021-07" db="EMBL/GenBank/DDBJ databases">
        <title>Roseobacter insulae sp. nov., isolated from a tidal flat.</title>
        <authorList>
            <person name="Park S."/>
            <person name="Yoon J.-H."/>
        </authorList>
    </citation>
    <scope>NUCLEOTIDE SEQUENCE</scope>
    <source>
        <strain evidence="1">YSTF-M11</strain>
    </source>
</reference>
<keyword evidence="2" id="KW-1185">Reference proteome</keyword>
<dbReference type="Pfam" id="PF13671">
    <property type="entry name" value="AAA_33"/>
    <property type="match status" value="1"/>
</dbReference>
<dbReference type="InterPro" id="IPR027417">
    <property type="entry name" value="P-loop_NTPase"/>
</dbReference>
<evidence type="ECO:0000313" key="2">
    <source>
        <dbReference type="Proteomes" id="UP001138661"/>
    </source>
</evidence>
<sequence length="88" mass="9939">MSATDNQGQVIKAAHARAREHLRAGMDFVQNAANVTWRNRSKILRLLRDYGAHIEIACIEAGSEQLYRNNRDRPDAVFDHLAKTGSHL</sequence>
<keyword evidence="1" id="KW-0067">ATP-binding</keyword>
<dbReference type="GO" id="GO:0005524">
    <property type="term" value="F:ATP binding"/>
    <property type="evidence" value="ECO:0007669"/>
    <property type="project" value="UniProtKB-KW"/>
</dbReference>